<evidence type="ECO:0000313" key="2">
    <source>
        <dbReference type="EMBL" id="OAH57660.1"/>
    </source>
</evidence>
<dbReference type="Pfam" id="PF26353">
    <property type="entry name" value="YhfM"/>
    <property type="match status" value="1"/>
</dbReference>
<name>A0A177KWC6_9BACI</name>
<organism evidence="2 3">
    <name type="scientific">Domibacillus aminovorans</name>
    <dbReference type="NCBI Taxonomy" id="29332"/>
    <lineage>
        <taxon>Bacteria</taxon>
        <taxon>Bacillati</taxon>
        <taxon>Bacillota</taxon>
        <taxon>Bacilli</taxon>
        <taxon>Bacillales</taxon>
        <taxon>Bacillaceae</taxon>
        <taxon>Domibacillus</taxon>
    </lineage>
</organism>
<dbReference type="EMBL" id="LQWZ01000012">
    <property type="protein sequence ID" value="OAH57660.1"/>
    <property type="molecule type" value="Genomic_DNA"/>
</dbReference>
<feature type="domain" description="YhfM-like" evidence="1">
    <location>
        <begin position="31"/>
        <end position="140"/>
    </location>
</feature>
<dbReference type="Proteomes" id="UP000077271">
    <property type="component" value="Unassembled WGS sequence"/>
</dbReference>
<accession>A0A177KWC6</accession>
<evidence type="ECO:0000313" key="3">
    <source>
        <dbReference type="Proteomes" id="UP000077271"/>
    </source>
</evidence>
<dbReference type="InterPro" id="IPR058780">
    <property type="entry name" value="YhfM-like_dom"/>
</dbReference>
<reference evidence="2 3" key="1">
    <citation type="submission" date="2016-01" db="EMBL/GenBank/DDBJ databases">
        <title>Investigation of taxonomic status of Bacillus aminovorans.</title>
        <authorList>
            <person name="Verma A."/>
            <person name="Pal Y."/>
            <person name="Krishnamurthi S."/>
        </authorList>
    </citation>
    <scope>NUCLEOTIDE SEQUENCE [LARGE SCALE GENOMIC DNA]</scope>
    <source>
        <strain evidence="2 3">DSM 4337</strain>
    </source>
</reference>
<dbReference type="PROSITE" id="PS51257">
    <property type="entry name" value="PROKAR_LIPOPROTEIN"/>
    <property type="match status" value="1"/>
</dbReference>
<proteinExistence type="predicted"/>
<comment type="caution">
    <text evidence="2">The sequence shown here is derived from an EMBL/GenBank/DDBJ whole genome shotgun (WGS) entry which is preliminary data.</text>
</comment>
<gene>
    <name evidence="2" type="ORF">AWH48_01175</name>
</gene>
<sequence>MKHYKHLIVFIGIILFFIAGCSNEIKSNAIKNEGKEITVQKHIGEEGNYKPFKEINDDAAVQKVEDILASIEWENAEVSMAYPPHSKFHLEEENEQSESNKLIYYLWISPSKDKVELVIETKGKYTQLNKSKSAELFETITGGNLSDAK</sequence>
<protein>
    <recommendedName>
        <fullName evidence="1">YhfM-like domain-containing protein</fullName>
    </recommendedName>
</protein>
<evidence type="ECO:0000259" key="1">
    <source>
        <dbReference type="Pfam" id="PF26353"/>
    </source>
</evidence>
<dbReference type="AlphaFoldDB" id="A0A177KWC6"/>